<comment type="caution">
    <text evidence="3">The sequence shown here is derived from an EMBL/GenBank/DDBJ whole genome shotgun (WGS) entry which is preliminary data.</text>
</comment>
<dbReference type="RefSeq" id="WP_304544774.1">
    <property type="nucleotide sequence ID" value="NZ_JARPTC010000023.1"/>
</dbReference>
<keyword evidence="4" id="KW-1185">Reference proteome</keyword>
<proteinExistence type="predicted"/>
<feature type="coiled-coil region" evidence="1">
    <location>
        <begin position="33"/>
        <end position="77"/>
    </location>
</feature>
<keyword evidence="2" id="KW-0472">Membrane</keyword>
<gene>
    <name evidence="3" type="primary">pilO</name>
    <name evidence="3" type="ORF">P6N53_15575</name>
</gene>
<dbReference type="InterPro" id="IPR014717">
    <property type="entry name" value="Transl_elong_EF1B/ribsomal_bS6"/>
</dbReference>
<evidence type="ECO:0000256" key="2">
    <source>
        <dbReference type="SAM" id="Phobius"/>
    </source>
</evidence>
<dbReference type="GO" id="GO:0043683">
    <property type="term" value="P:type IV pilus assembly"/>
    <property type="evidence" value="ECO:0007669"/>
    <property type="project" value="InterPro"/>
</dbReference>
<dbReference type="InterPro" id="IPR007445">
    <property type="entry name" value="PilO"/>
</dbReference>
<name>A0AAW7ZG08_9FIRM</name>
<feature type="transmembrane region" description="Helical" evidence="2">
    <location>
        <begin position="12"/>
        <end position="30"/>
    </location>
</feature>
<reference evidence="3" key="2">
    <citation type="submission" date="2023-03" db="EMBL/GenBank/DDBJ databases">
        <authorList>
            <person name="Zhang Z."/>
        </authorList>
    </citation>
    <scope>NUCLEOTIDE SEQUENCE</scope>
    <source>
        <strain evidence="3">DSA</strain>
    </source>
</reference>
<accession>A0AAW7ZG08</accession>
<reference evidence="3" key="1">
    <citation type="journal article" date="2023" name="J. Hazard. Mater.">
        <title>Anaerobic biodegradation of pyrene and benzo[a]pyrene by a new sulfate-reducing Desulforamulus aquiferis strain DSA.</title>
        <authorList>
            <person name="Zhang Z."/>
            <person name="Sun J."/>
            <person name="Gong X."/>
            <person name="Wang C."/>
            <person name="Wang H."/>
        </authorList>
    </citation>
    <scope>NUCLEOTIDE SEQUENCE</scope>
    <source>
        <strain evidence="3">DSA</strain>
    </source>
</reference>
<dbReference type="EMBL" id="JARPTC010000023">
    <property type="protein sequence ID" value="MDO7788648.1"/>
    <property type="molecule type" value="Genomic_DNA"/>
</dbReference>
<dbReference type="Gene3D" id="3.30.70.60">
    <property type="match status" value="1"/>
</dbReference>
<evidence type="ECO:0000313" key="4">
    <source>
        <dbReference type="Proteomes" id="UP001172911"/>
    </source>
</evidence>
<keyword evidence="2" id="KW-1133">Transmembrane helix</keyword>
<organism evidence="3 4">
    <name type="scientific">Desulforamulus aquiferis</name>
    <dbReference type="NCBI Taxonomy" id="1397668"/>
    <lineage>
        <taxon>Bacteria</taxon>
        <taxon>Bacillati</taxon>
        <taxon>Bacillota</taxon>
        <taxon>Clostridia</taxon>
        <taxon>Eubacteriales</taxon>
        <taxon>Peptococcaceae</taxon>
        <taxon>Desulforamulus</taxon>
    </lineage>
</organism>
<dbReference type="Proteomes" id="UP001172911">
    <property type="component" value="Unassembled WGS sequence"/>
</dbReference>
<dbReference type="PANTHER" id="PTHR39555:SF1">
    <property type="entry name" value="TYPE IV PILUS INNER MEMBRANE COMPONENT PILO"/>
    <property type="match status" value="1"/>
</dbReference>
<dbReference type="Pfam" id="PF04350">
    <property type="entry name" value="PilO"/>
    <property type="match status" value="1"/>
</dbReference>
<sequence>MTAKLTKAELPLIIGIVALLLILLLIYKQVGLLNQARQELQTEQAAVTQATSQLQSLVKIRDQSEHFQQELKMLEEIMPKEPRENLLIKLLESKAAKSGMQIKQIKFGQYESKQEHYEIPIFLTLEGQYHGLLNLLDELQAGPRALRTEEVKIGKGGNLSSIQVELTAKAFYLK</sequence>
<keyword evidence="1" id="KW-0175">Coiled coil</keyword>
<protein>
    <submittedName>
        <fullName evidence="3">Type 4a pilus biogenesis protein PilO</fullName>
    </submittedName>
</protein>
<dbReference type="AlphaFoldDB" id="A0AAW7ZG08"/>
<dbReference type="PANTHER" id="PTHR39555">
    <property type="entry name" value="FIMBRIAL ASSEMBLY PROTEIN PILO-LIKE PROTEIN-RELATED"/>
    <property type="match status" value="1"/>
</dbReference>
<keyword evidence="2" id="KW-0812">Transmembrane</keyword>
<evidence type="ECO:0000313" key="3">
    <source>
        <dbReference type="EMBL" id="MDO7788648.1"/>
    </source>
</evidence>
<evidence type="ECO:0000256" key="1">
    <source>
        <dbReference type="SAM" id="Coils"/>
    </source>
</evidence>
<dbReference type="GO" id="GO:0043107">
    <property type="term" value="P:type IV pilus-dependent motility"/>
    <property type="evidence" value="ECO:0007669"/>
    <property type="project" value="InterPro"/>
</dbReference>